<name>A0ABV9SSI9_9ACTN</name>
<evidence type="ECO:0000313" key="3">
    <source>
        <dbReference type="Proteomes" id="UP001595858"/>
    </source>
</evidence>
<protein>
    <submittedName>
        <fullName evidence="2">Uncharacterized protein</fullName>
    </submittedName>
</protein>
<reference evidence="3" key="1">
    <citation type="journal article" date="2019" name="Int. J. Syst. Evol. Microbiol.">
        <title>The Global Catalogue of Microorganisms (GCM) 10K type strain sequencing project: providing services to taxonomists for standard genome sequencing and annotation.</title>
        <authorList>
            <consortium name="The Broad Institute Genomics Platform"/>
            <consortium name="The Broad Institute Genome Sequencing Center for Infectious Disease"/>
            <person name="Wu L."/>
            <person name="Ma J."/>
        </authorList>
    </citation>
    <scope>NUCLEOTIDE SEQUENCE [LARGE SCALE GENOMIC DNA]</scope>
    <source>
        <strain evidence="3">CGMCC 4.7304</strain>
    </source>
</reference>
<dbReference type="EMBL" id="JBHSIY010000028">
    <property type="protein sequence ID" value="MFC4869295.1"/>
    <property type="molecule type" value="Genomic_DNA"/>
</dbReference>
<keyword evidence="3" id="KW-1185">Reference proteome</keyword>
<comment type="caution">
    <text evidence="2">The sequence shown here is derived from an EMBL/GenBank/DDBJ whole genome shotgun (WGS) entry which is preliminary data.</text>
</comment>
<dbReference type="RefSeq" id="WP_344142956.1">
    <property type="nucleotide sequence ID" value="NZ_BAAAQI010000006.1"/>
</dbReference>
<feature type="coiled-coil region" evidence="1">
    <location>
        <begin position="20"/>
        <end position="53"/>
    </location>
</feature>
<keyword evidence="1" id="KW-0175">Coiled coil</keyword>
<gene>
    <name evidence="2" type="ORF">ACFPCZ_21895</name>
</gene>
<organism evidence="2 3">
    <name type="scientific">Streptomonospora arabica</name>
    <dbReference type="NCBI Taxonomy" id="412417"/>
    <lineage>
        <taxon>Bacteria</taxon>
        <taxon>Bacillati</taxon>
        <taxon>Actinomycetota</taxon>
        <taxon>Actinomycetes</taxon>
        <taxon>Streptosporangiales</taxon>
        <taxon>Nocardiopsidaceae</taxon>
        <taxon>Streptomonospora</taxon>
    </lineage>
</organism>
<proteinExistence type="predicted"/>
<dbReference type="Proteomes" id="UP001595858">
    <property type="component" value="Unassembled WGS sequence"/>
</dbReference>
<evidence type="ECO:0000313" key="2">
    <source>
        <dbReference type="EMBL" id="MFC4869295.1"/>
    </source>
</evidence>
<accession>A0ABV9SSI9</accession>
<sequence>MDIYEAQINRLLDRYQEFPEDDLERRIARLRRKQAAAQEQVRAQEEAERHRLRLVAAGMRRRSRPAPDKPDLAAIEAHFAALGFPVVDIDEWAPVHAPDWLAELEARAGVPHISHRAESLPDHIDL</sequence>
<evidence type="ECO:0000256" key="1">
    <source>
        <dbReference type="SAM" id="Coils"/>
    </source>
</evidence>